<keyword evidence="4" id="KW-0547">Nucleotide-binding</keyword>
<organism evidence="12 13">
    <name type="scientific">Mycobacterium senriense</name>
    <dbReference type="NCBI Taxonomy" id="2775496"/>
    <lineage>
        <taxon>Bacteria</taxon>
        <taxon>Bacillati</taxon>
        <taxon>Actinomycetota</taxon>
        <taxon>Actinomycetes</taxon>
        <taxon>Mycobacteriales</taxon>
        <taxon>Mycobacteriaceae</taxon>
        <taxon>Mycobacterium</taxon>
        <taxon>Mycobacterium avium complex (MAC)</taxon>
    </lineage>
</organism>
<evidence type="ECO:0000256" key="3">
    <source>
        <dbReference type="ARBA" id="ARBA00021315"/>
    </source>
</evidence>
<dbReference type="PIRSF" id="PIRSF003128">
    <property type="entry name" value="RecN"/>
    <property type="match status" value="1"/>
</dbReference>
<dbReference type="RefSeq" id="WP_221043191.1">
    <property type="nucleotide sequence ID" value="NZ_AP024828.1"/>
</dbReference>
<protein>
    <recommendedName>
        <fullName evidence="3 9">DNA repair protein RecN</fullName>
    </recommendedName>
    <alternativeName>
        <fullName evidence="8 9">Recombination protein N</fullName>
    </alternativeName>
</protein>
<evidence type="ECO:0000256" key="6">
    <source>
        <dbReference type="ARBA" id="ARBA00022840"/>
    </source>
</evidence>
<keyword evidence="7 9" id="KW-0234">DNA repair</keyword>
<evidence type="ECO:0000313" key="12">
    <source>
        <dbReference type="EMBL" id="BCZ24766.1"/>
    </source>
</evidence>
<evidence type="ECO:0000313" key="13">
    <source>
        <dbReference type="Proteomes" id="UP000826012"/>
    </source>
</evidence>
<keyword evidence="13" id="KW-1185">Reference proteome</keyword>
<dbReference type="EMBL" id="AP024828">
    <property type="protein sequence ID" value="BCZ24766.1"/>
    <property type="molecule type" value="Genomic_DNA"/>
</dbReference>
<keyword evidence="10" id="KW-0175">Coiled coil</keyword>
<feature type="domain" description="RecF/RecN/SMC N-terminal" evidence="11">
    <location>
        <begin position="2"/>
        <end position="531"/>
    </location>
</feature>
<comment type="function">
    <text evidence="1 9">May be involved in recombinational repair of damaged DNA.</text>
</comment>
<gene>
    <name evidence="12" type="primary">recN</name>
    <name evidence="12" type="ORF">MTY59_46210</name>
</gene>
<dbReference type="Pfam" id="PF02463">
    <property type="entry name" value="SMC_N"/>
    <property type="match status" value="1"/>
</dbReference>
<accession>A0ABN6ILN0</accession>
<name>A0ABN6ILN0_9MYCO</name>
<dbReference type="PANTHER" id="PTHR11059:SF0">
    <property type="entry name" value="DNA REPAIR PROTEIN RECN"/>
    <property type="match status" value="1"/>
</dbReference>
<evidence type="ECO:0000256" key="1">
    <source>
        <dbReference type="ARBA" id="ARBA00003618"/>
    </source>
</evidence>
<dbReference type="Proteomes" id="UP000826012">
    <property type="component" value="Chromosome"/>
</dbReference>
<dbReference type="PANTHER" id="PTHR11059">
    <property type="entry name" value="DNA REPAIR PROTEIN RECN"/>
    <property type="match status" value="1"/>
</dbReference>
<dbReference type="InterPro" id="IPR027417">
    <property type="entry name" value="P-loop_NTPase"/>
</dbReference>
<sequence>MLTEIRIESLGAISAAVGEFDRGLTVLTGETGTGKTMVVTGLHLLGGARADATRVRSGADRAIVEGRFTTTDLDEALIVKLDDMLGASGAERDEDGSVIALRSVSRDGPSRAYLGGRSVPAKSLGDFTAGLLTLHGQNDQLRLMRPEEQCGALDRFAKAGPALERYCKLRDAWLSARRDLFDRRNRMRELALEADRLNFALNEIDAVDPQPGEDDALVAEILRLSELDTLREAAAAARAALSSDDADGSEFSATDSLGKARAALESTDDAKLVALAGQLDEVLTVVVDTAGELAGFLEELPADAGALESKLARQAELRTLTRKYAADIDGVLAWARESRERLAQLDVSEEGLASLAARVDELARELTQAAVDLSNIRRKAAKRLAKEVTAELSGLAMADAQFSIDVAVDSASADDAATLTLPSGESARAGADGIDQVEFGFAAHRGMDQLPLAKSASGGELSRVMLALEVVLAASRKETVGTTMVFDEVDAGVGGRAAVQIGRRLARLARTHQVIVVTHLPQVAAYADVHLVVHGAGPKGTSVVRRVADDERVAELARMLAGLGESDSGRAHARELLAAAQKDEI</sequence>
<keyword evidence="6" id="KW-0067">ATP-binding</keyword>
<evidence type="ECO:0000256" key="8">
    <source>
        <dbReference type="ARBA" id="ARBA00033408"/>
    </source>
</evidence>
<comment type="similarity">
    <text evidence="2 9">Belongs to the RecN family.</text>
</comment>
<dbReference type="NCBIfam" id="TIGR00634">
    <property type="entry name" value="recN"/>
    <property type="match status" value="1"/>
</dbReference>
<evidence type="ECO:0000256" key="2">
    <source>
        <dbReference type="ARBA" id="ARBA00009441"/>
    </source>
</evidence>
<dbReference type="SUPFAM" id="SSF52540">
    <property type="entry name" value="P-loop containing nucleoside triphosphate hydrolases"/>
    <property type="match status" value="2"/>
</dbReference>
<evidence type="ECO:0000259" key="11">
    <source>
        <dbReference type="Pfam" id="PF02463"/>
    </source>
</evidence>
<reference evidence="12 13" key="2">
    <citation type="submission" date="2021-07" db="EMBL/GenBank/DDBJ databases">
        <authorList>
            <person name="Matsumoto Y."/>
            <person name="Motooka D."/>
            <person name="Nakamura S."/>
        </authorList>
    </citation>
    <scope>NUCLEOTIDE SEQUENCE [LARGE SCALE GENOMIC DNA]</scope>
    <source>
        <strain evidence="12 13">TY59</strain>
    </source>
</reference>
<evidence type="ECO:0000256" key="7">
    <source>
        <dbReference type="ARBA" id="ARBA00023204"/>
    </source>
</evidence>
<proteinExistence type="inferred from homology"/>
<feature type="coiled-coil region" evidence="10">
    <location>
        <begin position="345"/>
        <end position="379"/>
    </location>
</feature>
<evidence type="ECO:0000256" key="10">
    <source>
        <dbReference type="SAM" id="Coils"/>
    </source>
</evidence>
<reference evidence="12 13" key="1">
    <citation type="submission" date="2021-07" db="EMBL/GenBank/DDBJ databases">
        <title>Complete genome sequence of nontuberculous Mycobacterium sp. TY59.</title>
        <authorList>
            <person name="Fukushima K."/>
        </authorList>
    </citation>
    <scope>NUCLEOTIDE SEQUENCE [LARGE SCALE GENOMIC DNA]</scope>
    <source>
        <strain evidence="12 13">TY59</strain>
    </source>
</reference>
<dbReference type="Gene3D" id="3.40.50.300">
    <property type="entry name" value="P-loop containing nucleotide triphosphate hydrolases"/>
    <property type="match status" value="2"/>
</dbReference>
<dbReference type="InterPro" id="IPR004604">
    <property type="entry name" value="DNA_recomb/repair_RecN"/>
</dbReference>
<evidence type="ECO:0000256" key="5">
    <source>
        <dbReference type="ARBA" id="ARBA00022763"/>
    </source>
</evidence>
<evidence type="ECO:0000256" key="4">
    <source>
        <dbReference type="ARBA" id="ARBA00022741"/>
    </source>
</evidence>
<dbReference type="CDD" id="cd03241">
    <property type="entry name" value="ABC_RecN"/>
    <property type="match status" value="1"/>
</dbReference>
<evidence type="ECO:0000256" key="9">
    <source>
        <dbReference type="PIRNR" id="PIRNR003128"/>
    </source>
</evidence>
<dbReference type="InterPro" id="IPR003395">
    <property type="entry name" value="RecF/RecN/SMC_N"/>
</dbReference>
<keyword evidence="5 9" id="KW-0227">DNA damage</keyword>